<feature type="compositionally biased region" description="Basic residues" evidence="1">
    <location>
        <begin position="459"/>
        <end position="470"/>
    </location>
</feature>
<feature type="region of interest" description="Disordered" evidence="1">
    <location>
        <begin position="566"/>
        <end position="609"/>
    </location>
</feature>
<feature type="domain" description="Myb-like" evidence="2">
    <location>
        <begin position="746"/>
        <end position="794"/>
    </location>
</feature>
<dbReference type="Ensembl" id="ENSSHBT00005019744.1">
    <property type="protein sequence ID" value="ENSSHBP00005016489.1"/>
    <property type="gene ID" value="ENSSHBG00005014371.1"/>
</dbReference>
<dbReference type="SUPFAM" id="SSF46689">
    <property type="entry name" value="Homeodomain-like"/>
    <property type="match status" value="1"/>
</dbReference>
<reference evidence="3" key="2">
    <citation type="submission" date="2025-08" db="UniProtKB">
        <authorList>
            <consortium name="Ensembl"/>
        </authorList>
    </citation>
    <scope>IDENTIFICATION</scope>
</reference>
<feature type="domain" description="Myb-like" evidence="2">
    <location>
        <begin position="795"/>
        <end position="877"/>
    </location>
</feature>
<dbReference type="RefSeq" id="XP_030362681.1">
    <property type="nucleotide sequence ID" value="XM_030506821.1"/>
</dbReference>
<dbReference type="AlphaFoldDB" id="A0A672UMI3"/>
<dbReference type="OMA" id="PECIYLE"/>
<dbReference type="RefSeq" id="XP_030362684.1">
    <property type="nucleotide sequence ID" value="XM_030506824.1"/>
</dbReference>
<feature type="compositionally biased region" description="Low complexity" evidence="1">
    <location>
        <begin position="45"/>
        <end position="54"/>
    </location>
</feature>
<protein>
    <submittedName>
        <fullName evidence="3">Transcription termination factor 1</fullName>
    </submittedName>
</protein>
<dbReference type="SMART" id="SM00717">
    <property type="entry name" value="SANT"/>
    <property type="match status" value="2"/>
</dbReference>
<dbReference type="InterPro" id="IPR009057">
    <property type="entry name" value="Homeodomain-like_sf"/>
</dbReference>
<dbReference type="FunCoup" id="A0A672UMI3">
    <property type="interactions" value="383"/>
</dbReference>
<dbReference type="InterPro" id="IPR053078">
    <property type="entry name" value="TTF1-like"/>
</dbReference>
<dbReference type="PANTHER" id="PTHR46760:SF1">
    <property type="entry name" value="TRANSCRIPTION TERMINATION FACTOR 1"/>
    <property type="match status" value="1"/>
</dbReference>
<dbReference type="InterPro" id="IPR001005">
    <property type="entry name" value="SANT/Myb"/>
</dbReference>
<gene>
    <name evidence="3" type="primary">TTF1</name>
</gene>
<feature type="compositionally biased region" description="Basic and acidic residues" evidence="1">
    <location>
        <begin position="260"/>
        <end position="280"/>
    </location>
</feature>
<dbReference type="GO" id="GO:0005730">
    <property type="term" value="C:nucleolus"/>
    <property type="evidence" value="ECO:0007669"/>
    <property type="project" value="TreeGrafter"/>
</dbReference>
<dbReference type="RefSeq" id="XP_030362683.1">
    <property type="nucleotide sequence ID" value="XM_030506823.1"/>
</dbReference>
<evidence type="ECO:0000313" key="3">
    <source>
        <dbReference type="Ensembl" id="ENSSHBP00005016489.1"/>
    </source>
</evidence>
<feature type="region of interest" description="Disordered" evidence="1">
    <location>
        <begin position="501"/>
        <end position="536"/>
    </location>
</feature>
<feature type="compositionally biased region" description="Basic and acidic residues" evidence="1">
    <location>
        <begin position="241"/>
        <end position="252"/>
    </location>
</feature>
<dbReference type="GeneID" id="115616949"/>
<dbReference type="FunFam" id="1.10.10.60:FF:000434">
    <property type="entry name" value="Transcription termination factor 1"/>
    <property type="match status" value="1"/>
</dbReference>
<feature type="compositionally biased region" description="Basic and acidic residues" evidence="1">
    <location>
        <begin position="400"/>
        <end position="410"/>
    </location>
</feature>
<dbReference type="GeneTree" id="ENSGT00940000159729"/>
<feature type="region of interest" description="Disordered" evidence="1">
    <location>
        <begin position="176"/>
        <end position="478"/>
    </location>
</feature>
<dbReference type="Gene3D" id="1.10.10.60">
    <property type="entry name" value="Homeodomain-like"/>
    <property type="match status" value="2"/>
</dbReference>
<accession>A0A672UMI3</accession>
<feature type="compositionally biased region" description="Basic residues" evidence="1">
    <location>
        <begin position="103"/>
        <end position="112"/>
    </location>
</feature>
<dbReference type="PROSITE" id="PS50090">
    <property type="entry name" value="MYB_LIKE"/>
    <property type="match status" value="2"/>
</dbReference>
<dbReference type="RefSeq" id="XP_030362680.1">
    <property type="nucleotide sequence ID" value="XM_030506820.1"/>
</dbReference>
<proteinExistence type="predicted"/>
<evidence type="ECO:0000313" key="4">
    <source>
        <dbReference type="Proteomes" id="UP000472266"/>
    </source>
</evidence>
<evidence type="ECO:0000256" key="1">
    <source>
        <dbReference type="SAM" id="MobiDB-lite"/>
    </source>
</evidence>
<organism evidence="3 4">
    <name type="scientific">Strigops habroptila</name>
    <name type="common">Kakapo</name>
    <dbReference type="NCBI Taxonomy" id="2489341"/>
    <lineage>
        <taxon>Eukaryota</taxon>
        <taxon>Metazoa</taxon>
        <taxon>Chordata</taxon>
        <taxon>Craniata</taxon>
        <taxon>Vertebrata</taxon>
        <taxon>Euteleostomi</taxon>
        <taxon>Archelosauria</taxon>
        <taxon>Archosauria</taxon>
        <taxon>Dinosauria</taxon>
        <taxon>Saurischia</taxon>
        <taxon>Theropoda</taxon>
        <taxon>Coelurosauria</taxon>
        <taxon>Aves</taxon>
        <taxon>Neognathae</taxon>
        <taxon>Neoaves</taxon>
        <taxon>Telluraves</taxon>
        <taxon>Australaves</taxon>
        <taxon>Psittaciformes</taxon>
        <taxon>Psittacidae</taxon>
        <taxon>Strigops</taxon>
    </lineage>
</organism>
<dbReference type="RefSeq" id="XP_030362685.1">
    <property type="nucleotide sequence ID" value="XM_030506825.1"/>
</dbReference>
<name>A0A672UMI3_STRHB</name>
<sequence>MTEKASADDFQVQDFLKKKKKKKRKHKEYDKEHENDERESIQNAELSSVSLPLLEEQEAQSGEGCKKKKKKKKQEKEQSLLDNPCVELEHDISNETGVDASQKKKKKKKRKHNDNMDEESNAVTCIAVNQSSCDICQESDADYIYLKPSVKKERNQKLPEEGEVHELPESVYLEPPVKKKKRKEKLPEENEVHELPESVYLEPPVKKKKRKEKLPEENEVHELPESVYLEPPVKKKKRKEKLPEESEVHELPESVYLEPPVKEKKTKEKLPEESEVHELPESVYSEPPVKEKKTKEKLPEVSEVHELPESVYLEPPVKKKKRKKKLPEEGEIQELPDSIYLEPPVKEKKTKEKLPEEDEVHELPESVYLEPPVKKKKRKKKLPEEGEVQELPDSIYLEPLVKEKKTKEKLPEEDEVHELPESVYLEPPVKKKKRKEKLPEENEVQELPASEIHDTNGSKRSKKKKKKKKTYSSALDIQEAADVTIDQSLLSLAEQNRQGEDTELLLATEADGVASPQQWHEDGDCDASAARSEDSMDVSANFSELTEAANQSPKKPPVRCTKIKSRAFITDESSSDSDVMTPEPSASNRREDQSSSFTETVATEEGSLDDDEEYLSSIMCSFIDLDTAKQELEEFIPHVRNISDSSVMKMAGRDLRRFKQFKKQGIAVRFGRFSEQENDQIRKNIEEFLQITGIDSAEKLLFTSRYPEEKKTISRLKAEYLFCEKLSEGIPRPWRLIYYRARKIFDPNNYKGRYTKEEKEKLKKYYALHGNDWKKISEIMSRSNLSVAMKYSEIKSAVNYGPWSKEETQKLMRAVEEVIRKRIEVEDGNSLSLLEKSNREILIDREKLYQKLPWSEIETKVGTRYWRQCKQKWSTILINKMNKGQQLYRGTKGLQAKINLIKRLYEMNVEDPNEVNWEELSGVIGDVPRAYVQGKFYKLKVSCVPLWQKRTFSEIIGYLYEKKLPELEERLEKEKGKNLSPDNPAPGQQKKAFRLSEIFDSSEESD</sequence>
<dbReference type="OrthoDB" id="5812619at2759"/>
<dbReference type="InParanoid" id="A0A672UMI3"/>
<feature type="region of interest" description="Disordered" evidence="1">
    <location>
        <begin position="1"/>
        <end position="119"/>
    </location>
</feature>
<reference evidence="3" key="3">
    <citation type="submission" date="2025-09" db="UniProtKB">
        <authorList>
            <consortium name="Ensembl"/>
        </authorList>
    </citation>
    <scope>IDENTIFICATION</scope>
</reference>
<dbReference type="Proteomes" id="UP000472266">
    <property type="component" value="Chromosome 18"/>
</dbReference>
<feature type="compositionally biased region" description="Basic residues" evidence="1">
    <location>
        <begin position="17"/>
        <end position="26"/>
    </location>
</feature>
<feature type="compositionally biased region" description="Basic and acidic residues" evidence="1">
    <location>
        <begin position="288"/>
        <end position="308"/>
    </location>
</feature>
<reference evidence="3 4" key="1">
    <citation type="submission" date="2019-11" db="EMBL/GenBank/DDBJ databases">
        <title>Strigops habroptila (kakapo) genome, bStrHab1, primary haplotype, v2.</title>
        <authorList>
            <person name="Jarvis E.D."/>
            <person name="Howard J."/>
            <person name="Rhie A."/>
            <person name="Phillippy A."/>
            <person name="Korlach J."/>
            <person name="Digby A."/>
            <person name="Iorns D."/>
            <person name="Eason D."/>
            <person name="Robertson B."/>
            <person name="Raemaekers T."/>
            <person name="Howe K."/>
            <person name="Lewin H."/>
            <person name="Damas J."/>
            <person name="Hastie A."/>
            <person name="Tracey A."/>
            <person name="Chow W."/>
            <person name="Fedrigo O."/>
        </authorList>
    </citation>
    <scope>NUCLEOTIDE SEQUENCE [LARGE SCALE GENOMIC DNA]</scope>
</reference>
<evidence type="ECO:0000259" key="2">
    <source>
        <dbReference type="PROSITE" id="PS50090"/>
    </source>
</evidence>
<feature type="compositionally biased region" description="Basic and acidic residues" evidence="1">
    <location>
        <begin position="27"/>
        <end position="40"/>
    </location>
</feature>
<dbReference type="Pfam" id="PF13921">
    <property type="entry name" value="Myb_DNA-bind_6"/>
    <property type="match status" value="1"/>
</dbReference>
<dbReference type="GO" id="GO:0003682">
    <property type="term" value="F:chromatin binding"/>
    <property type="evidence" value="ECO:0007669"/>
    <property type="project" value="TreeGrafter"/>
</dbReference>
<dbReference type="CTD" id="7270"/>
<dbReference type="PANTHER" id="PTHR46760">
    <property type="entry name" value="TRANSCRIPTION TERMINATION FACTOR 1"/>
    <property type="match status" value="1"/>
</dbReference>
<feature type="compositionally biased region" description="Basic and acidic residues" evidence="1">
    <location>
        <begin position="344"/>
        <end position="354"/>
    </location>
</feature>
<keyword evidence="4" id="KW-1185">Reference proteome</keyword>
<dbReference type="CDD" id="cd00167">
    <property type="entry name" value="SANT"/>
    <property type="match status" value="1"/>
</dbReference>
<feature type="compositionally biased region" description="Basic and acidic residues" evidence="1">
    <location>
        <begin position="213"/>
        <end position="224"/>
    </location>
</feature>
<dbReference type="KEGG" id="shab:115616949"/>
<dbReference type="GO" id="GO:0006363">
    <property type="term" value="P:termination of RNA polymerase I transcription"/>
    <property type="evidence" value="ECO:0007669"/>
    <property type="project" value="TreeGrafter"/>
</dbReference>
<feature type="compositionally biased region" description="Basic and acidic residues" evidence="1">
    <location>
        <begin position="185"/>
        <end position="196"/>
    </location>
</feature>
<feature type="region of interest" description="Disordered" evidence="1">
    <location>
        <begin position="972"/>
        <end position="991"/>
    </location>
</feature>